<gene>
    <name evidence="2" type="ORF">E2C01_000171</name>
</gene>
<sequence length="85" mass="9207">MLHARTKHDSAAGSRQELEADNRLTLTWVENSLDGGQCNSDIKDGLVCSLGAFTTQPGTQRSRITEMNAVENRGSADDSPSLLYP</sequence>
<evidence type="ECO:0000313" key="3">
    <source>
        <dbReference type="Proteomes" id="UP000324222"/>
    </source>
</evidence>
<keyword evidence="3" id="KW-1185">Reference proteome</keyword>
<feature type="region of interest" description="Disordered" evidence="1">
    <location>
        <begin position="1"/>
        <end position="21"/>
    </location>
</feature>
<reference evidence="2 3" key="1">
    <citation type="submission" date="2019-05" db="EMBL/GenBank/DDBJ databases">
        <title>Another draft genome of Portunus trituberculatus and its Hox gene families provides insights of decapod evolution.</title>
        <authorList>
            <person name="Jeong J.-H."/>
            <person name="Song I."/>
            <person name="Kim S."/>
            <person name="Choi T."/>
            <person name="Kim D."/>
            <person name="Ryu S."/>
            <person name="Kim W."/>
        </authorList>
    </citation>
    <scope>NUCLEOTIDE SEQUENCE [LARGE SCALE GENOMIC DNA]</scope>
    <source>
        <tissue evidence="2">Muscle</tissue>
    </source>
</reference>
<name>A0A5B7CDY4_PORTR</name>
<evidence type="ECO:0000313" key="2">
    <source>
        <dbReference type="EMBL" id="MPC07607.1"/>
    </source>
</evidence>
<accession>A0A5B7CDY4</accession>
<dbReference type="Proteomes" id="UP000324222">
    <property type="component" value="Unassembled WGS sequence"/>
</dbReference>
<dbReference type="EMBL" id="VSRR010000004">
    <property type="protein sequence ID" value="MPC07607.1"/>
    <property type="molecule type" value="Genomic_DNA"/>
</dbReference>
<dbReference type="AlphaFoldDB" id="A0A5B7CDY4"/>
<organism evidence="2 3">
    <name type="scientific">Portunus trituberculatus</name>
    <name type="common">Swimming crab</name>
    <name type="synonym">Neptunus trituberculatus</name>
    <dbReference type="NCBI Taxonomy" id="210409"/>
    <lineage>
        <taxon>Eukaryota</taxon>
        <taxon>Metazoa</taxon>
        <taxon>Ecdysozoa</taxon>
        <taxon>Arthropoda</taxon>
        <taxon>Crustacea</taxon>
        <taxon>Multicrustacea</taxon>
        <taxon>Malacostraca</taxon>
        <taxon>Eumalacostraca</taxon>
        <taxon>Eucarida</taxon>
        <taxon>Decapoda</taxon>
        <taxon>Pleocyemata</taxon>
        <taxon>Brachyura</taxon>
        <taxon>Eubrachyura</taxon>
        <taxon>Portunoidea</taxon>
        <taxon>Portunidae</taxon>
        <taxon>Portuninae</taxon>
        <taxon>Portunus</taxon>
    </lineage>
</organism>
<comment type="caution">
    <text evidence="2">The sequence shown here is derived from an EMBL/GenBank/DDBJ whole genome shotgun (WGS) entry which is preliminary data.</text>
</comment>
<evidence type="ECO:0000256" key="1">
    <source>
        <dbReference type="SAM" id="MobiDB-lite"/>
    </source>
</evidence>
<feature type="region of interest" description="Disordered" evidence="1">
    <location>
        <begin position="59"/>
        <end position="85"/>
    </location>
</feature>
<proteinExistence type="predicted"/>
<protein>
    <submittedName>
        <fullName evidence="2">Uncharacterized protein</fullName>
    </submittedName>
</protein>